<comment type="similarity">
    <text evidence="6">Belongs to the TRAFAC class myosin-kinesin ATPase superfamily. Kinesin family.</text>
</comment>
<evidence type="ECO:0000256" key="4">
    <source>
        <dbReference type="ARBA" id="ARBA00022840"/>
    </source>
</evidence>
<dbReference type="InterPro" id="IPR036961">
    <property type="entry name" value="Kinesin_motor_dom_sf"/>
</dbReference>
<evidence type="ECO:0000256" key="7">
    <source>
        <dbReference type="SAM" id="Coils"/>
    </source>
</evidence>
<accession>A0A1R2BDF6</accession>
<dbReference type="GO" id="GO:0007018">
    <property type="term" value="P:microtubule-based movement"/>
    <property type="evidence" value="ECO:0007669"/>
    <property type="project" value="InterPro"/>
</dbReference>
<evidence type="ECO:0000256" key="3">
    <source>
        <dbReference type="ARBA" id="ARBA00022741"/>
    </source>
</evidence>
<evidence type="ECO:0000313" key="9">
    <source>
        <dbReference type="EMBL" id="OMJ74793.1"/>
    </source>
</evidence>
<dbReference type="AlphaFoldDB" id="A0A1R2BDF6"/>
<dbReference type="PRINTS" id="PR00380">
    <property type="entry name" value="KINESINHEAVY"/>
</dbReference>
<dbReference type="InterPro" id="IPR001752">
    <property type="entry name" value="Kinesin_motor_dom"/>
</dbReference>
<feature type="coiled-coil region" evidence="7">
    <location>
        <begin position="341"/>
        <end position="368"/>
    </location>
</feature>
<feature type="coiled-coil region" evidence="7">
    <location>
        <begin position="398"/>
        <end position="432"/>
    </location>
</feature>
<feature type="coiled-coil region" evidence="7">
    <location>
        <begin position="685"/>
        <end position="719"/>
    </location>
</feature>
<reference evidence="9 10" key="1">
    <citation type="submission" date="2016-11" db="EMBL/GenBank/DDBJ databases">
        <title>The macronuclear genome of Stentor coeruleus: a giant cell with tiny introns.</title>
        <authorList>
            <person name="Slabodnick M."/>
            <person name="Ruby J.G."/>
            <person name="Reiff S.B."/>
            <person name="Swart E.C."/>
            <person name="Gosai S."/>
            <person name="Prabakaran S."/>
            <person name="Witkowska E."/>
            <person name="Larue G.E."/>
            <person name="Fisher S."/>
            <person name="Freeman R.M."/>
            <person name="Gunawardena J."/>
            <person name="Chu W."/>
            <person name="Stover N.A."/>
            <person name="Gregory B.D."/>
            <person name="Nowacki M."/>
            <person name="Derisi J."/>
            <person name="Roy S.W."/>
            <person name="Marshall W.F."/>
            <person name="Sood P."/>
        </authorList>
    </citation>
    <scope>NUCLEOTIDE SEQUENCE [LARGE SCALE GENOMIC DNA]</scope>
    <source>
        <strain evidence="9">WM001</strain>
    </source>
</reference>
<dbReference type="PANTHER" id="PTHR47969">
    <property type="entry name" value="CHROMOSOME-ASSOCIATED KINESIN KIF4A-RELATED"/>
    <property type="match status" value="1"/>
</dbReference>
<dbReference type="SUPFAM" id="SSF52540">
    <property type="entry name" value="P-loop containing nucleoside triphosphate hydrolases"/>
    <property type="match status" value="1"/>
</dbReference>
<sequence length="767" mass="88423">MDRASLKLYCRGRGRLSDSSIKLSKDFHEISVEDPLGKDPTVTYDLYRVFIETPQEEVFEISTRPILENVQDGYDGLVIVYGPTGSGKSYTLFGREADKGIFYRVIQAALEESEKISSTKEIQILVTALELFGTNIRDLGLAYKDPHAINIFVSQQLEISELNGRVTIPNAFESHIKNVDDSISFAQSINDMRAALEAKQGKYVEKTHTIISIKLKQKFKGTSWDQFSESCIFLVELPGSEKPKQRKGQEFYESLNATSSFHAIAKCLSSLNSITHFSDHKITRILENSLRGSSMIALIGCVNVDKENNDETLRTLSYIDKCRPTSGITQFGDSTNADLTIKLLQDDRASLKDRLKRLELNQEEQLHKIVALLGVESEIDSLLQASAGSKDMQKLAAQREAVLKVDQLSKKNKELEKRAEENSKVLEKIKKLEFKKQEASLRQILEHKDELNKYLDFIEETKAAHDHNTKTQIETKTYELNEMLRNSEKLLEEKMKIMKKLPKNITGSMSFPDAQDVKELGKQEITKEFTIKLNEQERNIQHHFECVNKKFESQLQQRDDMMESVKKNYEEYKKNSDCEYEVIKKEIKLLFDVVKGQRHVINNIQSGIYNQHMSKIEFPESIIPEFPNEKTFPDLFAEIKLKPSASTVHQIKALKNDIKKSSLINNPALFYDIIELEETDSRKLVQQLRDLYKESVNEIEKIEEEENNAKIQLETTKTKLQQSIDEKFRFKELYINEIKKQNDMRSYINQQKTLKRSSTLNSRFKIS</sequence>
<evidence type="ECO:0000256" key="1">
    <source>
        <dbReference type="ARBA" id="ARBA00004496"/>
    </source>
</evidence>
<keyword evidence="4 6" id="KW-0067">ATP-binding</keyword>
<dbReference type="PROSITE" id="PS50067">
    <property type="entry name" value="KINESIN_MOTOR_2"/>
    <property type="match status" value="1"/>
</dbReference>
<comment type="subcellular location">
    <subcellularLocation>
        <location evidence="1">Cytoplasm</location>
    </subcellularLocation>
</comment>
<dbReference type="InterPro" id="IPR027417">
    <property type="entry name" value="P-loop_NTPase"/>
</dbReference>
<keyword evidence="2" id="KW-0963">Cytoplasm</keyword>
<dbReference type="Pfam" id="PF00225">
    <property type="entry name" value="Kinesin"/>
    <property type="match status" value="1"/>
</dbReference>
<dbReference type="GO" id="GO:0005875">
    <property type="term" value="C:microtubule associated complex"/>
    <property type="evidence" value="ECO:0007669"/>
    <property type="project" value="TreeGrafter"/>
</dbReference>
<keyword evidence="10" id="KW-1185">Reference proteome</keyword>
<dbReference type="GO" id="GO:0051231">
    <property type="term" value="P:spindle elongation"/>
    <property type="evidence" value="ECO:0007669"/>
    <property type="project" value="TreeGrafter"/>
</dbReference>
<evidence type="ECO:0000313" key="10">
    <source>
        <dbReference type="Proteomes" id="UP000187209"/>
    </source>
</evidence>
<proteinExistence type="inferred from homology"/>
<dbReference type="OrthoDB" id="448977at2759"/>
<organism evidence="9 10">
    <name type="scientific">Stentor coeruleus</name>
    <dbReference type="NCBI Taxonomy" id="5963"/>
    <lineage>
        <taxon>Eukaryota</taxon>
        <taxon>Sar</taxon>
        <taxon>Alveolata</taxon>
        <taxon>Ciliophora</taxon>
        <taxon>Postciliodesmatophora</taxon>
        <taxon>Heterotrichea</taxon>
        <taxon>Heterotrichida</taxon>
        <taxon>Stentoridae</taxon>
        <taxon>Stentor</taxon>
    </lineage>
</organism>
<keyword evidence="5 7" id="KW-0175">Coiled coil</keyword>
<dbReference type="GO" id="GO:0005737">
    <property type="term" value="C:cytoplasm"/>
    <property type="evidence" value="ECO:0007669"/>
    <property type="project" value="UniProtKB-SubCell"/>
</dbReference>
<keyword evidence="3 6" id="KW-0547">Nucleotide-binding</keyword>
<dbReference type="Gene3D" id="3.40.850.10">
    <property type="entry name" value="Kinesin motor domain"/>
    <property type="match status" value="1"/>
</dbReference>
<dbReference type="GO" id="GO:0003777">
    <property type="term" value="F:microtubule motor activity"/>
    <property type="evidence" value="ECO:0007669"/>
    <property type="project" value="InterPro"/>
</dbReference>
<dbReference type="GO" id="GO:0007052">
    <property type="term" value="P:mitotic spindle organization"/>
    <property type="evidence" value="ECO:0007669"/>
    <property type="project" value="TreeGrafter"/>
</dbReference>
<dbReference type="GO" id="GO:0005524">
    <property type="term" value="F:ATP binding"/>
    <property type="evidence" value="ECO:0007669"/>
    <property type="project" value="UniProtKB-UniRule"/>
</dbReference>
<evidence type="ECO:0000259" key="8">
    <source>
        <dbReference type="PROSITE" id="PS50067"/>
    </source>
</evidence>
<protein>
    <recommendedName>
        <fullName evidence="8">Kinesin motor domain-containing protein</fullName>
    </recommendedName>
</protein>
<comment type="caution">
    <text evidence="9">The sequence shown here is derived from an EMBL/GenBank/DDBJ whole genome shotgun (WGS) entry which is preliminary data.</text>
</comment>
<evidence type="ECO:0000256" key="6">
    <source>
        <dbReference type="PROSITE-ProRule" id="PRU00283"/>
    </source>
</evidence>
<gene>
    <name evidence="9" type="ORF">SteCoe_26209</name>
</gene>
<feature type="domain" description="Kinesin motor" evidence="8">
    <location>
        <begin position="5"/>
        <end position="325"/>
    </location>
</feature>
<dbReference type="EMBL" id="MPUH01000728">
    <property type="protein sequence ID" value="OMJ74793.1"/>
    <property type="molecule type" value="Genomic_DNA"/>
</dbReference>
<dbReference type="PANTHER" id="PTHR47969:SF15">
    <property type="entry name" value="CHROMOSOME-ASSOCIATED KINESIN KIF4A-RELATED"/>
    <property type="match status" value="1"/>
</dbReference>
<dbReference type="SMART" id="SM00129">
    <property type="entry name" value="KISc"/>
    <property type="match status" value="1"/>
</dbReference>
<name>A0A1R2BDF6_9CILI</name>
<evidence type="ECO:0000256" key="2">
    <source>
        <dbReference type="ARBA" id="ARBA00022490"/>
    </source>
</evidence>
<dbReference type="Proteomes" id="UP000187209">
    <property type="component" value="Unassembled WGS sequence"/>
</dbReference>
<keyword evidence="6" id="KW-0505">Motor protein</keyword>
<feature type="binding site" evidence="6">
    <location>
        <begin position="82"/>
        <end position="89"/>
    </location>
    <ligand>
        <name>ATP</name>
        <dbReference type="ChEBI" id="CHEBI:30616"/>
    </ligand>
</feature>
<dbReference type="InterPro" id="IPR027640">
    <property type="entry name" value="Kinesin-like_fam"/>
</dbReference>
<evidence type="ECO:0000256" key="5">
    <source>
        <dbReference type="ARBA" id="ARBA00023054"/>
    </source>
</evidence>
<dbReference type="GO" id="GO:0008017">
    <property type="term" value="F:microtubule binding"/>
    <property type="evidence" value="ECO:0007669"/>
    <property type="project" value="InterPro"/>
</dbReference>